<dbReference type="Pfam" id="PF24713">
    <property type="entry name" value="TOR1L1_C"/>
    <property type="match status" value="1"/>
</dbReference>
<dbReference type="InterPro" id="IPR011989">
    <property type="entry name" value="ARM-like"/>
</dbReference>
<dbReference type="AlphaFoldDB" id="A0AA88DER1"/>
<dbReference type="InterPro" id="IPR057599">
    <property type="entry name" value="TORTIFOLIA1/TORL1-2_C"/>
</dbReference>
<dbReference type="SMART" id="SM01349">
    <property type="entry name" value="TOG"/>
    <property type="match status" value="1"/>
</dbReference>
<evidence type="ECO:0000313" key="3">
    <source>
        <dbReference type="Proteomes" id="UP001187192"/>
    </source>
</evidence>
<feature type="domain" description="TOG" evidence="1">
    <location>
        <begin position="45"/>
        <end position="293"/>
    </location>
</feature>
<accession>A0AA88DER1</accession>
<proteinExistence type="predicted"/>
<name>A0AA88DER1_FICCA</name>
<dbReference type="EMBL" id="BTGU01000047">
    <property type="protein sequence ID" value="GMN53546.1"/>
    <property type="molecule type" value="Genomic_DNA"/>
</dbReference>
<dbReference type="InterPro" id="IPR057600">
    <property type="entry name" value="TORTIFOLIA1/SINE1-2_N"/>
</dbReference>
<dbReference type="InterPro" id="IPR034085">
    <property type="entry name" value="TOG"/>
</dbReference>
<evidence type="ECO:0000313" key="2">
    <source>
        <dbReference type="EMBL" id="GMN53546.1"/>
    </source>
</evidence>
<dbReference type="PANTHER" id="PTHR31355">
    <property type="entry name" value="MICROTUBULE-ASSOCIATED PROTEIN TORTIFOLIA1"/>
    <property type="match status" value="1"/>
</dbReference>
<dbReference type="PANTHER" id="PTHR31355:SF22">
    <property type="entry name" value="TORTIFOLIA1-LIKE PROTEIN 2"/>
    <property type="match status" value="1"/>
</dbReference>
<protein>
    <recommendedName>
        <fullName evidence="1">TOG domain-containing protein</fullName>
    </recommendedName>
</protein>
<evidence type="ECO:0000259" key="1">
    <source>
        <dbReference type="SMART" id="SM01349"/>
    </source>
</evidence>
<dbReference type="InterPro" id="IPR033337">
    <property type="entry name" value="TORTIFOLIA1/SINE1-2"/>
</dbReference>
<comment type="caution">
    <text evidence="2">The sequence shown here is derived from an EMBL/GenBank/DDBJ whole genome shotgun (WGS) entry which is preliminary data.</text>
</comment>
<dbReference type="InterPro" id="IPR016024">
    <property type="entry name" value="ARM-type_fold"/>
</dbReference>
<gene>
    <name evidence="2" type="ORF">TIFTF001_022674</name>
</gene>
<dbReference type="GO" id="GO:0005874">
    <property type="term" value="C:microtubule"/>
    <property type="evidence" value="ECO:0007669"/>
    <property type="project" value="InterPro"/>
</dbReference>
<dbReference type="GO" id="GO:0008017">
    <property type="term" value="F:microtubule binding"/>
    <property type="evidence" value="ECO:0007669"/>
    <property type="project" value="InterPro"/>
</dbReference>
<dbReference type="Pfam" id="PF24714">
    <property type="entry name" value="TOR1L1_N"/>
    <property type="match status" value="1"/>
</dbReference>
<organism evidence="2 3">
    <name type="scientific">Ficus carica</name>
    <name type="common">Common fig</name>
    <dbReference type="NCBI Taxonomy" id="3494"/>
    <lineage>
        <taxon>Eukaryota</taxon>
        <taxon>Viridiplantae</taxon>
        <taxon>Streptophyta</taxon>
        <taxon>Embryophyta</taxon>
        <taxon>Tracheophyta</taxon>
        <taxon>Spermatophyta</taxon>
        <taxon>Magnoliopsida</taxon>
        <taxon>eudicotyledons</taxon>
        <taxon>Gunneridae</taxon>
        <taxon>Pentapetalae</taxon>
        <taxon>rosids</taxon>
        <taxon>fabids</taxon>
        <taxon>Rosales</taxon>
        <taxon>Moraceae</taxon>
        <taxon>Ficeae</taxon>
        <taxon>Ficus</taxon>
    </lineage>
</organism>
<sequence>MQAKMKANAHVKGRGPVRISAQQVVFELKHKVVIALNKLADRDTYQVGADELDKTAECLTPDGIAPFLSCILDTDSEQKSAVRKECIRLMGLLVRYHEGLMVPHLGKMVASIVKRLKDPDSIVRDACVETMGVLASKLSNGGGDSDGVFVALVRPLFEALGEQSKQVQAGSALCLARVIDNTHDPPVSVLQRMLVRTTKLLKNPHFMAKPAIIELNRSVIQAGGAPTQSILSAAMASIQESLKNSDWSTRKAASTALGEIASSGGSFLGSCKASCIRSLESCRFDKVKPVRDTVLHSLQCWRTLPGPDSPEPSEAGSSIKENFYGGDYNDLTSTSESGWKDVAFKKVSTNSTKGRIPLSVRKKSQNYVENPQQSKEDDWRIEIALPKTHTISIAELNNEESEGSSVTKTFERMSTDVTSMRDIGYDYVHLDDKQECSSVSNRVNSNFDTKHVKVTHEGLDEDGLPNSMEGDQQFASEDICNEEKMYSRKIIDRRSLDSNVMEASFPSSQGCCLQIANEMVCIRKQLLQIEDKQSNLMNLLQVFTTGIMDSLSVLQSRVVHLEDVVDRLADDLVVHREERSSLATSKLLKQAQFLHSPRLSTCTPRPSIDIRNRQPSSLSLKNNEAWEENALERSLENTCNKQGSDIWATDKVKINRNPTGMDIRNNPRQVIQRTVCGKVRNDPIFGSASSTTARKSSFESKNSLWKRVKSFLREGDLDSAYGEALCSGDKLVLMELFDRTGPVLECLSSKTVGDALSTLASYLLEQKFTASILPWLQQASLSFSSTNEMFQFSVVPVVDLSTVHGPNYLVLTAKARQKLLSAIQEAVNMDFSNPMEKRSVGQIAVKLHHIWGKILTSSIL</sequence>
<dbReference type="SUPFAM" id="SSF48371">
    <property type="entry name" value="ARM repeat"/>
    <property type="match status" value="1"/>
</dbReference>
<dbReference type="Proteomes" id="UP001187192">
    <property type="component" value="Unassembled WGS sequence"/>
</dbReference>
<keyword evidence="3" id="KW-1185">Reference proteome</keyword>
<dbReference type="Gene3D" id="1.25.10.10">
    <property type="entry name" value="Leucine-rich Repeat Variant"/>
    <property type="match status" value="1"/>
</dbReference>
<reference evidence="2" key="1">
    <citation type="submission" date="2023-07" db="EMBL/GenBank/DDBJ databases">
        <title>draft genome sequence of fig (Ficus carica).</title>
        <authorList>
            <person name="Takahashi T."/>
            <person name="Nishimura K."/>
        </authorList>
    </citation>
    <scope>NUCLEOTIDE SEQUENCE</scope>
</reference>